<dbReference type="STRING" id="599839.J4GSH0"/>
<feature type="region of interest" description="Disordered" evidence="1">
    <location>
        <begin position="38"/>
        <end position="65"/>
    </location>
</feature>
<dbReference type="GeneID" id="24099036"/>
<name>J4GSH0_9APHY</name>
<proteinExistence type="predicted"/>
<dbReference type="RefSeq" id="XP_012183408.1">
    <property type="nucleotide sequence ID" value="XM_012328018.1"/>
</dbReference>
<feature type="region of interest" description="Disordered" evidence="1">
    <location>
        <begin position="109"/>
        <end position="129"/>
    </location>
</feature>
<organism evidence="2 3">
    <name type="scientific">Fibroporia radiculosa</name>
    <dbReference type="NCBI Taxonomy" id="599839"/>
    <lineage>
        <taxon>Eukaryota</taxon>
        <taxon>Fungi</taxon>
        <taxon>Dikarya</taxon>
        <taxon>Basidiomycota</taxon>
        <taxon>Agaricomycotina</taxon>
        <taxon>Agaricomycetes</taxon>
        <taxon>Polyporales</taxon>
        <taxon>Fibroporiaceae</taxon>
        <taxon>Fibroporia</taxon>
    </lineage>
</organism>
<dbReference type="InParanoid" id="J4GSH0"/>
<sequence length="449" mass="49578">MSFYDQTKSSRPWTLARVGGTAVSRLKSGSWSSMASLISDNGTDDSGSVRSIPITGEPKSDGKVGDIGELQRKLDDANAALTSKDDSITELLGRVKTLEESLESARAETTQQIASLQASDEAKARAETDSADLRERLTSLQAEHSRDLFDLEATRRELDNTRAEVVAQTNLITTLQSRIHTAEAERDAAREEEQAVRTSAGEDISAKETELEAERVARLTAEAELEMAYAKIADIEAAHSQTHQEVQSKTADLADLSSRLESLSANLAAIHAEKEDKASRVFDLEAHIAQAEQEREEAQRERNEALDQVRNLDERILEMTAAMQRAAEDAEKRNCELKAAKEDAEKRNCELKAAKEAAGALVEQVQHARSEVAREEEMILVLQSQVHEGQQRSEEDEVVVDQLKTELARSRAAEASLVEQLKTLSRRGSELERQVGRLRDTQFAGCTLQ</sequence>
<protein>
    <submittedName>
        <fullName evidence="2">Uncharacterized protein</fullName>
    </submittedName>
</protein>
<dbReference type="EMBL" id="HE797142">
    <property type="protein sequence ID" value="CCM04125.1"/>
    <property type="molecule type" value="Genomic_DNA"/>
</dbReference>
<dbReference type="OrthoDB" id="10254663at2759"/>
<dbReference type="AlphaFoldDB" id="J4GSH0"/>
<feature type="compositionally biased region" description="Polar residues" evidence="1">
    <location>
        <begin position="38"/>
        <end position="49"/>
    </location>
</feature>
<gene>
    <name evidence="2" type="ORF">FIBRA_06286</name>
</gene>
<accession>J4GSH0</accession>
<feature type="compositionally biased region" description="Basic and acidic residues" evidence="1">
    <location>
        <begin position="120"/>
        <end position="129"/>
    </location>
</feature>
<evidence type="ECO:0000313" key="2">
    <source>
        <dbReference type="EMBL" id="CCM04125.1"/>
    </source>
</evidence>
<reference evidence="2 3" key="1">
    <citation type="journal article" date="2012" name="Appl. Environ. Microbiol.">
        <title>Short-read sequencing for genomic analysis of the brown rot fungus Fibroporia radiculosa.</title>
        <authorList>
            <person name="Tang J.D."/>
            <person name="Perkins A.D."/>
            <person name="Sonstegard T.S."/>
            <person name="Schroeder S.G."/>
            <person name="Burgess S.C."/>
            <person name="Diehl S.V."/>
        </authorList>
    </citation>
    <scope>NUCLEOTIDE SEQUENCE [LARGE SCALE GENOMIC DNA]</scope>
    <source>
        <strain evidence="2 3">TFFH 294</strain>
    </source>
</reference>
<keyword evidence="3" id="KW-1185">Reference proteome</keyword>
<dbReference type="Proteomes" id="UP000006352">
    <property type="component" value="Unassembled WGS sequence"/>
</dbReference>
<evidence type="ECO:0000313" key="3">
    <source>
        <dbReference type="Proteomes" id="UP000006352"/>
    </source>
</evidence>
<evidence type="ECO:0000256" key="1">
    <source>
        <dbReference type="SAM" id="MobiDB-lite"/>
    </source>
</evidence>
<dbReference type="HOGENOM" id="CLU_711994_0_0_1"/>
<feature type="compositionally biased region" description="Polar residues" evidence="1">
    <location>
        <begin position="109"/>
        <end position="118"/>
    </location>
</feature>